<dbReference type="InterPro" id="IPR051081">
    <property type="entry name" value="HTH_MetalResp_TranReg"/>
</dbReference>
<proteinExistence type="predicted"/>
<feature type="domain" description="HTH arsR-type" evidence="4">
    <location>
        <begin position="1"/>
        <end position="82"/>
    </location>
</feature>
<evidence type="ECO:0000256" key="3">
    <source>
        <dbReference type="ARBA" id="ARBA00023163"/>
    </source>
</evidence>
<gene>
    <name evidence="5" type="ORF">OUY22_03030</name>
</gene>
<dbReference type="InterPro" id="IPR036390">
    <property type="entry name" value="WH_DNA-bd_sf"/>
</dbReference>
<keyword evidence="6" id="KW-1185">Reference proteome</keyword>
<comment type="caution">
    <text evidence="5">The sequence shown here is derived from an EMBL/GenBank/DDBJ whole genome shotgun (WGS) entry which is preliminary data.</text>
</comment>
<dbReference type="CDD" id="cd00090">
    <property type="entry name" value="HTH_ARSR"/>
    <property type="match status" value="1"/>
</dbReference>
<dbReference type="InterPro" id="IPR036388">
    <property type="entry name" value="WH-like_DNA-bd_sf"/>
</dbReference>
<sequence length="97" mass="10503">MAALSDPVRIGLARVLSDGRERGWGELRAPVAKSTLSHHLKVLRDAGVTRTRQEGTRCYVVLRRADLDRRFPGLLDAVLTAADGEGVGDQVGLAGRR</sequence>
<reference evidence="5" key="1">
    <citation type="submission" date="2022-11" db="EMBL/GenBank/DDBJ databases">
        <title>Nonomuraea corallina sp. nov., a new species of the genus Nonomuraea isolated from sea side sediment in Thai sea.</title>
        <authorList>
            <person name="Ngamcharungchit C."/>
            <person name="Matsumoto A."/>
            <person name="Suriyachadkun C."/>
            <person name="Panbangred W."/>
            <person name="Inahashi Y."/>
            <person name="Intra B."/>
        </authorList>
    </citation>
    <scope>NUCLEOTIDE SEQUENCE</scope>
    <source>
        <strain evidence="5">MCN248</strain>
    </source>
</reference>
<dbReference type="PROSITE" id="PS50987">
    <property type="entry name" value="HTH_ARSR_2"/>
    <property type="match status" value="1"/>
</dbReference>
<dbReference type="InterPro" id="IPR011991">
    <property type="entry name" value="ArsR-like_HTH"/>
</dbReference>
<keyword evidence="3" id="KW-0804">Transcription</keyword>
<name>A0ABT4S5S0_9ACTN</name>
<dbReference type="Proteomes" id="UP001144036">
    <property type="component" value="Unassembled WGS sequence"/>
</dbReference>
<dbReference type="SUPFAM" id="SSF46785">
    <property type="entry name" value="Winged helix' DNA-binding domain"/>
    <property type="match status" value="1"/>
</dbReference>
<evidence type="ECO:0000313" key="5">
    <source>
        <dbReference type="EMBL" id="MDA0632375.1"/>
    </source>
</evidence>
<organism evidence="5 6">
    <name type="scientific">Nonomuraea corallina</name>
    <dbReference type="NCBI Taxonomy" id="2989783"/>
    <lineage>
        <taxon>Bacteria</taxon>
        <taxon>Bacillati</taxon>
        <taxon>Actinomycetota</taxon>
        <taxon>Actinomycetes</taxon>
        <taxon>Streptosporangiales</taxon>
        <taxon>Streptosporangiaceae</taxon>
        <taxon>Nonomuraea</taxon>
    </lineage>
</organism>
<dbReference type="InterPro" id="IPR001845">
    <property type="entry name" value="HTH_ArsR_DNA-bd_dom"/>
</dbReference>
<evidence type="ECO:0000313" key="6">
    <source>
        <dbReference type="Proteomes" id="UP001144036"/>
    </source>
</evidence>
<keyword evidence="1" id="KW-0805">Transcription regulation</keyword>
<dbReference type="Pfam" id="PF12840">
    <property type="entry name" value="HTH_20"/>
    <property type="match status" value="1"/>
</dbReference>
<keyword evidence="2" id="KW-0238">DNA-binding</keyword>
<evidence type="ECO:0000259" key="4">
    <source>
        <dbReference type="PROSITE" id="PS50987"/>
    </source>
</evidence>
<dbReference type="Gene3D" id="1.10.10.10">
    <property type="entry name" value="Winged helix-like DNA-binding domain superfamily/Winged helix DNA-binding domain"/>
    <property type="match status" value="1"/>
</dbReference>
<protein>
    <submittedName>
        <fullName evidence="5">Helix-turn-helix domain-containing protein</fullName>
    </submittedName>
</protein>
<dbReference type="PRINTS" id="PR00778">
    <property type="entry name" value="HTHARSR"/>
</dbReference>
<dbReference type="PANTHER" id="PTHR33154:SF12">
    <property type="entry name" value="TRANSCRIPTIONAL REGULATORY PROTEIN"/>
    <property type="match status" value="1"/>
</dbReference>
<dbReference type="SMART" id="SM00418">
    <property type="entry name" value="HTH_ARSR"/>
    <property type="match status" value="1"/>
</dbReference>
<evidence type="ECO:0000256" key="1">
    <source>
        <dbReference type="ARBA" id="ARBA00023015"/>
    </source>
</evidence>
<dbReference type="EMBL" id="JAPNNL010000006">
    <property type="protein sequence ID" value="MDA0632375.1"/>
    <property type="molecule type" value="Genomic_DNA"/>
</dbReference>
<dbReference type="PANTHER" id="PTHR33154">
    <property type="entry name" value="TRANSCRIPTIONAL REGULATOR, ARSR FAMILY"/>
    <property type="match status" value="1"/>
</dbReference>
<evidence type="ECO:0000256" key="2">
    <source>
        <dbReference type="ARBA" id="ARBA00023125"/>
    </source>
</evidence>
<accession>A0ABT4S5S0</accession>